<feature type="region of interest" description="Disordered" evidence="1">
    <location>
        <begin position="192"/>
        <end position="216"/>
    </location>
</feature>
<evidence type="ECO:0000313" key="3">
    <source>
        <dbReference type="EMBL" id="CAH3019145.1"/>
    </source>
</evidence>
<proteinExistence type="predicted"/>
<accession>A0ABN8LU11</accession>
<feature type="compositionally biased region" description="Basic residues" evidence="1">
    <location>
        <begin position="192"/>
        <end position="204"/>
    </location>
</feature>
<evidence type="ECO:0000313" key="4">
    <source>
        <dbReference type="Proteomes" id="UP001159427"/>
    </source>
</evidence>
<feature type="compositionally biased region" description="Basic and acidic residues" evidence="1">
    <location>
        <begin position="205"/>
        <end position="216"/>
    </location>
</feature>
<gene>
    <name evidence="3" type="ORF">PEVE_00001284</name>
</gene>
<feature type="region of interest" description="Disordered" evidence="1">
    <location>
        <begin position="583"/>
        <end position="604"/>
    </location>
</feature>
<dbReference type="Proteomes" id="UP001159427">
    <property type="component" value="Unassembled WGS sequence"/>
</dbReference>
<reference evidence="3 4" key="1">
    <citation type="submission" date="2022-05" db="EMBL/GenBank/DDBJ databases">
        <authorList>
            <consortium name="Genoscope - CEA"/>
            <person name="William W."/>
        </authorList>
    </citation>
    <scope>NUCLEOTIDE SEQUENCE [LARGE SCALE GENOMIC DNA]</scope>
</reference>
<organism evidence="3 4">
    <name type="scientific">Porites evermanni</name>
    <dbReference type="NCBI Taxonomy" id="104178"/>
    <lineage>
        <taxon>Eukaryota</taxon>
        <taxon>Metazoa</taxon>
        <taxon>Cnidaria</taxon>
        <taxon>Anthozoa</taxon>
        <taxon>Hexacorallia</taxon>
        <taxon>Scleractinia</taxon>
        <taxon>Fungiina</taxon>
        <taxon>Poritidae</taxon>
        <taxon>Porites</taxon>
    </lineage>
</organism>
<sequence length="767" mass="88921">MSLIFSCGFARVAVKESFHKAGRAQQETDPVQRWKNYCNMFDETARSIFTVEKTMYMKKSRIIYNLFRKMSSQSRNDYLKHFSLSNWKVLPASQKSQHTMSNCSACQVHHFDFQSLFPTTTAGKCKPQTLIRQALMGSENKGNKTIKPTQKAIKAAVKHIYSKIDAPFQKVFKVSFAEAQTKVAELDLQTKKSRTEKKRERRQRARQEKQKVQEEWSKRDADTMLATRQSFSQRAKERSSLYFESFKEAAARVEKRKRMEDLGQRKRKRHSPQPNQIEFDKENLLKEVKNMKDNEKINYSDLARRYGLTDTRLGNVVVKEYLESQGVDLERFQALHHSKRNPRRQLIRMAGGEITVPVPRTNKDIKETLKVKLEAGEYTIGELVVPKQFKKLVLTSEGTLKEVEFTVSGRKIPLTEIRKRELNRCEQLGVVRDHTNDDYAQMSDNQISQRLRVLGDEGHLRDTPGQRRERLIKFERTRHLMIWEDGSTILNHGHLLYLIQCLYDPAFYYSSAEMREKGYGDIDVPALVERPHIYILGRCTAKEVDQLAYVDTRRECLEQLQNNLTTRKGSPVHDVMRFFHGDGPEQQFESGEQRGGNNGCSSCSGDSRRYRDLTYSLRNPHLSLEDRCSIVRSGPAGRSRRKGGIRPFKDMTVEELRNECVARGLKEERLKKNLQTSLKEHLKGVQRVPALLINEKDKNMHDINLGFVSDKVQTLLDTMTEISSILYSRPEKRCQKSILRLHNQTFLHAIACEEVIGRPNLEGVHNQ</sequence>
<protein>
    <recommendedName>
        <fullName evidence="2">SAP domain-containing protein</fullName>
    </recommendedName>
</protein>
<dbReference type="PROSITE" id="PS50800">
    <property type="entry name" value="SAP"/>
    <property type="match status" value="1"/>
</dbReference>
<evidence type="ECO:0000259" key="2">
    <source>
        <dbReference type="PROSITE" id="PS50800"/>
    </source>
</evidence>
<dbReference type="EMBL" id="CALNXI010000107">
    <property type="protein sequence ID" value="CAH3019145.1"/>
    <property type="molecule type" value="Genomic_DNA"/>
</dbReference>
<dbReference type="InterPro" id="IPR003034">
    <property type="entry name" value="SAP_dom"/>
</dbReference>
<keyword evidence="4" id="KW-1185">Reference proteome</keyword>
<comment type="caution">
    <text evidence="3">The sequence shown here is derived from an EMBL/GenBank/DDBJ whole genome shotgun (WGS) entry which is preliminary data.</text>
</comment>
<feature type="domain" description="SAP" evidence="2">
    <location>
        <begin position="648"/>
        <end position="682"/>
    </location>
</feature>
<name>A0ABN8LU11_9CNID</name>
<evidence type="ECO:0000256" key="1">
    <source>
        <dbReference type="SAM" id="MobiDB-lite"/>
    </source>
</evidence>
<feature type="region of interest" description="Disordered" evidence="1">
    <location>
        <begin position="257"/>
        <end position="277"/>
    </location>
</feature>